<proteinExistence type="predicted"/>
<dbReference type="PROSITE" id="PS51257">
    <property type="entry name" value="PROKAR_LIPOPROTEIN"/>
    <property type="match status" value="1"/>
</dbReference>
<dbReference type="AlphaFoldDB" id="A0A1J1IDC8"/>
<accession>A0A1J1IDC8</accession>
<dbReference type="EMBL" id="CVRI01000045">
    <property type="protein sequence ID" value="CRK96982.1"/>
    <property type="molecule type" value="Genomic_DNA"/>
</dbReference>
<dbReference type="Proteomes" id="UP000183832">
    <property type="component" value="Unassembled WGS sequence"/>
</dbReference>
<protein>
    <submittedName>
        <fullName evidence="1">CLUMA_CG010369, isoform A</fullName>
    </submittedName>
</protein>
<name>A0A1J1IDC8_9DIPT</name>
<evidence type="ECO:0000313" key="2">
    <source>
        <dbReference type="Proteomes" id="UP000183832"/>
    </source>
</evidence>
<organism evidence="1 2">
    <name type="scientific">Clunio marinus</name>
    <dbReference type="NCBI Taxonomy" id="568069"/>
    <lineage>
        <taxon>Eukaryota</taxon>
        <taxon>Metazoa</taxon>
        <taxon>Ecdysozoa</taxon>
        <taxon>Arthropoda</taxon>
        <taxon>Hexapoda</taxon>
        <taxon>Insecta</taxon>
        <taxon>Pterygota</taxon>
        <taxon>Neoptera</taxon>
        <taxon>Endopterygota</taxon>
        <taxon>Diptera</taxon>
        <taxon>Nematocera</taxon>
        <taxon>Chironomoidea</taxon>
        <taxon>Chironomidae</taxon>
        <taxon>Clunio</taxon>
    </lineage>
</organism>
<evidence type="ECO:0000313" key="1">
    <source>
        <dbReference type="EMBL" id="CRK96982.1"/>
    </source>
</evidence>
<sequence length="70" mass="7882">MFESIKGMNALHCLVFVAVIVHVPIFVSCQKLFAVKHKHNIVPRLKPKTKTNKSIFIISLANDSFKKGFA</sequence>
<keyword evidence="2" id="KW-1185">Reference proteome</keyword>
<reference evidence="1 2" key="1">
    <citation type="submission" date="2015-04" db="EMBL/GenBank/DDBJ databases">
        <authorList>
            <person name="Syromyatnikov M.Y."/>
            <person name="Popov V.N."/>
        </authorList>
    </citation>
    <scope>NUCLEOTIDE SEQUENCE [LARGE SCALE GENOMIC DNA]</scope>
</reference>
<gene>
    <name evidence="1" type="ORF">CLUMA_CG010369</name>
</gene>